<dbReference type="EC" id="2.3.-.-" evidence="2"/>
<dbReference type="InterPro" id="IPR051531">
    <property type="entry name" value="N-acetyltransferase"/>
</dbReference>
<organism evidence="2 3">
    <name type="scientific">Rhizobium helianthi</name>
    <dbReference type="NCBI Taxonomy" id="1132695"/>
    <lineage>
        <taxon>Bacteria</taxon>
        <taxon>Pseudomonadati</taxon>
        <taxon>Pseudomonadota</taxon>
        <taxon>Alphaproteobacteria</taxon>
        <taxon>Hyphomicrobiales</taxon>
        <taxon>Rhizobiaceae</taxon>
        <taxon>Rhizobium/Agrobacterium group</taxon>
        <taxon>Rhizobium</taxon>
    </lineage>
</organism>
<proteinExistence type="predicted"/>
<dbReference type="PROSITE" id="PS51186">
    <property type="entry name" value="GNAT"/>
    <property type="match status" value="1"/>
</dbReference>
<accession>A0ABW4M080</accession>
<sequence>MSEEPLRIVLETDRLRLRNWLERDRDLFREINADPKVMEFFAFRRSHAEADALFERINTMIKQDGLGFYAVEDKQTGEAMGFCGLAPASLSGIFPDETIEIGWRLATRFWGNGFITEAAQALVNYGLNCLSLPCIVSFAVAENHRSIAVMKRIGMKHCPDFDFDHPRVPDTHPHLKPHVTYAIVSSAAAS</sequence>
<comment type="caution">
    <text evidence="2">The sequence shown here is derived from an EMBL/GenBank/DDBJ whole genome shotgun (WGS) entry which is preliminary data.</text>
</comment>
<dbReference type="RefSeq" id="WP_377394870.1">
    <property type="nucleotide sequence ID" value="NZ_JBHUEQ010000002.1"/>
</dbReference>
<dbReference type="InterPro" id="IPR016181">
    <property type="entry name" value="Acyl_CoA_acyltransferase"/>
</dbReference>
<keyword evidence="2" id="KW-0808">Transferase</keyword>
<reference evidence="3" key="1">
    <citation type="journal article" date="2019" name="Int. J. Syst. Evol. Microbiol.">
        <title>The Global Catalogue of Microorganisms (GCM) 10K type strain sequencing project: providing services to taxonomists for standard genome sequencing and annotation.</title>
        <authorList>
            <consortium name="The Broad Institute Genomics Platform"/>
            <consortium name="The Broad Institute Genome Sequencing Center for Infectious Disease"/>
            <person name="Wu L."/>
            <person name="Ma J."/>
        </authorList>
    </citation>
    <scope>NUCLEOTIDE SEQUENCE [LARGE SCALE GENOMIC DNA]</scope>
    <source>
        <strain evidence="3">CG52</strain>
    </source>
</reference>
<evidence type="ECO:0000313" key="2">
    <source>
        <dbReference type="EMBL" id="MFD1743896.1"/>
    </source>
</evidence>
<dbReference type="Pfam" id="PF13302">
    <property type="entry name" value="Acetyltransf_3"/>
    <property type="match status" value="1"/>
</dbReference>
<dbReference type="EMBL" id="JBHUEQ010000002">
    <property type="protein sequence ID" value="MFD1743896.1"/>
    <property type="molecule type" value="Genomic_DNA"/>
</dbReference>
<dbReference type="InterPro" id="IPR000182">
    <property type="entry name" value="GNAT_dom"/>
</dbReference>
<gene>
    <name evidence="2" type="ORF">ACFSE1_00315</name>
</gene>
<evidence type="ECO:0000313" key="3">
    <source>
        <dbReference type="Proteomes" id="UP001597322"/>
    </source>
</evidence>
<keyword evidence="2" id="KW-0012">Acyltransferase</keyword>
<dbReference type="SUPFAM" id="SSF55729">
    <property type="entry name" value="Acyl-CoA N-acyltransferases (Nat)"/>
    <property type="match status" value="1"/>
</dbReference>
<evidence type="ECO:0000259" key="1">
    <source>
        <dbReference type="PROSITE" id="PS51186"/>
    </source>
</evidence>
<protein>
    <submittedName>
        <fullName evidence="2">GNAT family N-acetyltransferase</fullName>
        <ecNumber evidence="2">2.3.-.-</ecNumber>
    </submittedName>
</protein>
<dbReference type="PANTHER" id="PTHR43792:SF1">
    <property type="entry name" value="N-ACETYLTRANSFERASE DOMAIN-CONTAINING PROTEIN"/>
    <property type="match status" value="1"/>
</dbReference>
<dbReference type="PANTHER" id="PTHR43792">
    <property type="entry name" value="GNAT FAMILY, PUTATIVE (AFU_ORTHOLOGUE AFUA_3G00765)-RELATED-RELATED"/>
    <property type="match status" value="1"/>
</dbReference>
<dbReference type="Proteomes" id="UP001597322">
    <property type="component" value="Unassembled WGS sequence"/>
</dbReference>
<dbReference type="Gene3D" id="3.40.630.30">
    <property type="match status" value="1"/>
</dbReference>
<keyword evidence="3" id="KW-1185">Reference proteome</keyword>
<feature type="domain" description="N-acetyltransferase" evidence="1">
    <location>
        <begin position="15"/>
        <end position="175"/>
    </location>
</feature>
<name>A0ABW4M080_9HYPH</name>
<dbReference type="GO" id="GO:0016746">
    <property type="term" value="F:acyltransferase activity"/>
    <property type="evidence" value="ECO:0007669"/>
    <property type="project" value="UniProtKB-KW"/>
</dbReference>